<proteinExistence type="predicted"/>
<keyword evidence="1" id="KW-1277">Toxin-antitoxin system</keyword>
<dbReference type="InterPro" id="IPR035093">
    <property type="entry name" value="RelE/ParE_toxin_dom_sf"/>
</dbReference>
<organism evidence="2 3">
    <name type="scientific">Streptomyces gamaensis</name>
    <dbReference type="NCBI Taxonomy" id="1763542"/>
    <lineage>
        <taxon>Bacteria</taxon>
        <taxon>Bacillati</taxon>
        <taxon>Actinomycetota</taxon>
        <taxon>Actinomycetes</taxon>
        <taxon>Kitasatosporales</taxon>
        <taxon>Streptomycetaceae</taxon>
        <taxon>Streptomyces</taxon>
    </lineage>
</organism>
<evidence type="ECO:0000313" key="2">
    <source>
        <dbReference type="EMBL" id="MFC5720707.1"/>
    </source>
</evidence>
<keyword evidence="3" id="KW-1185">Reference proteome</keyword>
<comment type="caution">
    <text evidence="2">The sequence shown here is derived from an EMBL/GenBank/DDBJ whole genome shotgun (WGS) entry which is preliminary data.</text>
</comment>
<dbReference type="Pfam" id="PF05016">
    <property type="entry name" value="ParE_toxin"/>
    <property type="match status" value="1"/>
</dbReference>
<dbReference type="Proteomes" id="UP001596083">
    <property type="component" value="Unassembled WGS sequence"/>
</dbReference>
<dbReference type="RefSeq" id="WP_390315867.1">
    <property type="nucleotide sequence ID" value="NZ_JBHSPB010000005.1"/>
</dbReference>
<gene>
    <name evidence="2" type="ORF">ACFP1Z_11085</name>
</gene>
<reference evidence="3" key="1">
    <citation type="journal article" date="2019" name="Int. J. Syst. Evol. Microbiol.">
        <title>The Global Catalogue of Microorganisms (GCM) 10K type strain sequencing project: providing services to taxonomists for standard genome sequencing and annotation.</title>
        <authorList>
            <consortium name="The Broad Institute Genomics Platform"/>
            <consortium name="The Broad Institute Genome Sequencing Center for Infectious Disease"/>
            <person name="Wu L."/>
            <person name="Ma J."/>
        </authorList>
    </citation>
    <scope>NUCLEOTIDE SEQUENCE [LARGE SCALE GENOMIC DNA]</scope>
    <source>
        <strain evidence="3">CGMCC 4.7304</strain>
    </source>
</reference>
<dbReference type="InterPro" id="IPR007712">
    <property type="entry name" value="RelE/ParE_toxin"/>
</dbReference>
<dbReference type="Gene3D" id="3.30.2310.20">
    <property type="entry name" value="RelE-like"/>
    <property type="match status" value="1"/>
</dbReference>
<protein>
    <submittedName>
        <fullName evidence="2">Type II toxin-antitoxin system RelE/ParE family toxin</fullName>
    </submittedName>
</protein>
<dbReference type="SUPFAM" id="SSF143011">
    <property type="entry name" value="RelE-like"/>
    <property type="match status" value="1"/>
</dbReference>
<sequence>MRFTLIWANNTARKLRELRQRDGEQAVKPLADAINDLARDPRPTGATRMGGTENYRLRVGPYRALYGVDGRNVAVTMLMIGSTPSR</sequence>
<name>A0ABW0YY72_9ACTN</name>
<evidence type="ECO:0000313" key="3">
    <source>
        <dbReference type="Proteomes" id="UP001596083"/>
    </source>
</evidence>
<dbReference type="EMBL" id="JBHSPB010000005">
    <property type="protein sequence ID" value="MFC5720707.1"/>
    <property type="molecule type" value="Genomic_DNA"/>
</dbReference>
<accession>A0ABW0YY72</accession>
<evidence type="ECO:0000256" key="1">
    <source>
        <dbReference type="ARBA" id="ARBA00022649"/>
    </source>
</evidence>